<dbReference type="EMBL" id="KK365255">
    <property type="protein sequence ID" value="KCZ79575.1"/>
    <property type="molecule type" value="Genomic_DNA"/>
</dbReference>
<evidence type="ECO:0000256" key="1">
    <source>
        <dbReference type="SAM" id="Coils"/>
    </source>
</evidence>
<evidence type="ECO:0000313" key="2">
    <source>
        <dbReference type="EMBL" id="KCZ79575.1"/>
    </source>
</evidence>
<feature type="coiled-coil region" evidence="1">
    <location>
        <begin position="152"/>
        <end position="273"/>
    </location>
</feature>
<dbReference type="HOGENOM" id="CLU_055474_1_0_1"/>
<dbReference type="OrthoDB" id="2195113at2759"/>
<name>A0A059EXF8_9MICR</name>
<organism evidence="2 3">
    <name type="scientific">Anncaliia algerae PRA339</name>
    <dbReference type="NCBI Taxonomy" id="1288291"/>
    <lineage>
        <taxon>Eukaryota</taxon>
        <taxon>Fungi</taxon>
        <taxon>Fungi incertae sedis</taxon>
        <taxon>Microsporidia</taxon>
        <taxon>Tubulinosematoidea</taxon>
        <taxon>Tubulinosematidae</taxon>
        <taxon>Anncaliia</taxon>
    </lineage>
</organism>
<reference evidence="3" key="1">
    <citation type="submission" date="2013-02" db="EMBL/GenBank/DDBJ databases">
        <authorList>
            <consortium name="The Broad Institute Genome Sequencing Platform"/>
            <person name="Cuomo C."/>
            <person name="Becnel J."/>
            <person name="Sanscrainte N."/>
            <person name="Walker B."/>
            <person name="Young S.K."/>
            <person name="Zeng Q."/>
            <person name="Gargeya S."/>
            <person name="Fitzgerald M."/>
            <person name="Haas B."/>
            <person name="Abouelleil A."/>
            <person name="Alvarado L."/>
            <person name="Arachchi H.M."/>
            <person name="Berlin A.M."/>
            <person name="Chapman S.B."/>
            <person name="Dewar J."/>
            <person name="Goldberg J."/>
            <person name="Griggs A."/>
            <person name="Gujja S."/>
            <person name="Hansen M."/>
            <person name="Howarth C."/>
            <person name="Imamovic A."/>
            <person name="Larimer J."/>
            <person name="McCowan C."/>
            <person name="Murphy C."/>
            <person name="Neiman D."/>
            <person name="Pearson M."/>
            <person name="Priest M."/>
            <person name="Roberts A."/>
            <person name="Saif S."/>
            <person name="Shea T."/>
            <person name="Sisk P."/>
            <person name="Sykes S."/>
            <person name="Wortman J."/>
            <person name="Nusbaum C."/>
            <person name="Birren B."/>
        </authorList>
    </citation>
    <scope>NUCLEOTIDE SEQUENCE [LARGE SCALE GENOMIC DNA]</scope>
    <source>
        <strain evidence="3">PRA339</strain>
    </source>
</reference>
<dbReference type="VEuPathDB" id="MicrosporidiaDB:H312_03032"/>
<feature type="coiled-coil region" evidence="1">
    <location>
        <begin position="20"/>
        <end position="81"/>
    </location>
</feature>
<protein>
    <submittedName>
        <fullName evidence="2">Uncharacterized protein</fullName>
    </submittedName>
</protein>
<proteinExistence type="predicted"/>
<dbReference type="AlphaFoldDB" id="A0A059EXF8"/>
<accession>A0A059EXF8</accession>
<evidence type="ECO:0000313" key="3">
    <source>
        <dbReference type="Proteomes" id="UP000030655"/>
    </source>
</evidence>
<reference evidence="2 3" key="2">
    <citation type="submission" date="2014-03" db="EMBL/GenBank/DDBJ databases">
        <title>The Genome Sequence of Anncaliia algerae insect isolate PRA339.</title>
        <authorList>
            <consortium name="The Broad Institute Genome Sequencing Platform"/>
            <consortium name="The Broad Institute Genome Sequencing Center for Infectious Disease"/>
            <person name="Cuomo C."/>
            <person name="Becnel J."/>
            <person name="Sanscrainte N."/>
            <person name="Walker B."/>
            <person name="Young S.K."/>
            <person name="Zeng Q."/>
            <person name="Gargeya S."/>
            <person name="Fitzgerald M."/>
            <person name="Haas B."/>
            <person name="Abouelleil A."/>
            <person name="Alvarado L."/>
            <person name="Arachchi H.M."/>
            <person name="Berlin A.M."/>
            <person name="Chapman S.B."/>
            <person name="Dewar J."/>
            <person name="Goldberg J."/>
            <person name="Griggs A."/>
            <person name="Gujja S."/>
            <person name="Hansen M."/>
            <person name="Howarth C."/>
            <person name="Imamovic A."/>
            <person name="Larimer J."/>
            <person name="McCowan C."/>
            <person name="Murphy C."/>
            <person name="Neiman D."/>
            <person name="Pearson M."/>
            <person name="Priest M."/>
            <person name="Roberts A."/>
            <person name="Saif S."/>
            <person name="Shea T."/>
            <person name="Sisk P."/>
            <person name="Sykes S."/>
            <person name="Wortman J."/>
            <person name="Nusbaum C."/>
            <person name="Birren B."/>
        </authorList>
    </citation>
    <scope>NUCLEOTIDE SEQUENCE [LARGE SCALE GENOMIC DNA]</scope>
    <source>
        <strain evidence="2 3">PRA339</strain>
    </source>
</reference>
<dbReference type="Proteomes" id="UP000030655">
    <property type="component" value="Unassembled WGS sequence"/>
</dbReference>
<gene>
    <name evidence="2" type="ORF">H312_03032</name>
</gene>
<keyword evidence="3" id="KW-1185">Reference proteome</keyword>
<keyword evidence="1" id="KW-0175">Coiled coil</keyword>
<sequence length="391" mass="45986">MERQEKKRRAPGIHMHIKAINDIKNEINKTFEKMNEYQEKLTEELKKSSEKAQVQTIKSQIKDLDIEIRSLIQERKTLLDEKQIVFNDYTVIKDTLTKEKKKISFSSMQDLEKKESEINFKLMTTKVTAQQEKEISSQLSEITKKKIEMQSLGSKESKLQMLGQRLRELKELINDLKSKITEKTRIVDDLNLQLKEISEKGKAKSPLVLDYEKKINDLKVIKDNLYEKKKKEQEEIVKKEELWQKQQEELQQLIEIENQKKVIKLRIKKLNEDRIALVSEQENFSPEKYDEIRTALINLPKNKEVCIPLALVQRLSSAGFIIPNSREEIDELIRKISSSKNDFIKLSDEKIKKISLQIEALDLKIEEEKKILAKMPETDIKLKKEAILQNN</sequence>
<dbReference type="STRING" id="1288291.A0A059EXF8"/>